<accession>A0A0S3SPM6</accession>
<protein>
    <submittedName>
        <fullName evidence="1">Uncharacterized protein</fullName>
    </submittedName>
</protein>
<dbReference type="AlphaFoldDB" id="A0A0S3SPM6"/>
<dbReference type="Proteomes" id="UP000291084">
    <property type="component" value="Chromosome 8"/>
</dbReference>
<evidence type="ECO:0000313" key="2">
    <source>
        <dbReference type="Proteomes" id="UP000291084"/>
    </source>
</evidence>
<organism evidence="1 2">
    <name type="scientific">Vigna angularis var. angularis</name>
    <dbReference type="NCBI Taxonomy" id="157739"/>
    <lineage>
        <taxon>Eukaryota</taxon>
        <taxon>Viridiplantae</taxon>
        <taxon>Streptophyta</taxon>
        <taxon>Embryophyta</taxon>
        <taxon>Tracheophyta</taxon>
        <taxon>Spermatophyta</taxon>
        <taxon>Magnoliopsida</taxon>
        <taxon>eudicotyledons</taxon>
        <taxon>Gunneridae</taxon>
        <taxon>Pentapetalae</taxon>
        <taxon>rosids</taxon>
        <taxon>fabids</taxon>
        <taxon>Fabales</taxon>
        <taxon>Fabaceae</taxon>
        <taxon>Papilionoideae</taxon>
        <taxon>50 kb inversion clade</taxon>
        <taxon>NPAAA clade</taxon>
        <taxon>indigoferoid/millettioid clade</taxon>
        <taxon>Phaseoleae</taxon>
        <taxon>Vigna</taxon>
    </lineage>
</organism>
<evidence type="ECO:0000313" key="1">
    <source>
        <dbReference type="EMBL" id="BAT94812.1"/>
    </source>
</evidence>
<name>A0A0S3SPM6_PHAAN</name>
<sequence>MEKIGTWLVGVKNYEVIGMVLGKRWACWDAGSCRCAWYRETNKRVAVNASSGVTTYKLKKPFWAPSLAENREAFPFDNVKALVYFTFPMLLFFKTKISVPK</sequence>
<proteinExistence type="predicted"/>
<gene>
    <name evidence="1" type="primary">Vigan.08G145200</name>
    <name evidence="1" type="ORF">VIGAN_08145200</name>
</gene>
<keyword evidence="2" id="KW-1185">Reference proteome</keyword>
<reference evidence="1 2" key="1">
    <citation type="journal article" date="2015" name="Sci. Rep.">
        <title>The power of single molecule real-time sequencing technology in the de novo assembly of a eukaryotic genome.</title>
        <authorList>
            <person name="Sakai H."/>
            <person name="Naito K."/>
            <person name="Ogiso-Tanaka E."/>
            <person name="Takahashi Y."/>
            <person name="Iseki K."/>
            <person name="Muto C."/>
            <person name="Satou K."/>
            <person name="Teruya K."/>
            <person name="Shiroma A."/>
            <person name="Shimoji M."/>
            <person name="Hirano T."/>
            <person name="Itoh T."/>
            <person name="Kaga A."/>
            <person name="Tomooka N."/>
        </authorList>
    </citation>
    <scope>NUCLEOTIDE SEQUENCE [LARGE SCALE GENOMIC DNA]</scope>
    <source>
        <strain evidence="2">cv. Shumari</strain>
    </source>
</reference>
<dbReference type="EMBL" id="AP015041">
    <property type="protein sequence ID" value="BAT94812.1"/>
    <property type="molecule type" value="Genomic_DNA"/>
</dbReference>